<gene>
    <name evidence="2" type="ORF">SAMN04488503_2542</name>
</gene>
<dbReference type="InterPro" id="IPR003731">
    <property type="entry name" value="Di-Nase_FeMo-co_biosynth"/>
</dbReference>
<dbReference type="Proteomes" id="UP000198324">
    <property type="component" value="Unassembled WGS sequence"/>
</dbReference>
<dbReference type="SUPFAM" id="SSF53146">
    <property type="entry name" value="Nitrogenase accessory factor-like"/>
    <property type="match status" value="1"/>
</dbReference>
<proteinExistence type="predicted"/>
<organism evidence="2 3">
    <name type="scientific">Humidesulfovibrio mexicanus</name>
    <dbReference type="NCBI Taxonomy" id="147047"/>
    <lineage>
        <taxon>Bacteria</taxon>
        <taxon>Pseudomonadati</taxon>
        <taxon>Thermodesulfobacteriota</taxon>
        <taxon>Desulfovibrionia</taxon>
        <taxon>Desulfovibrionales</taxon>
        <taxon>Desulfovibrionaceae</taxon>
        <taxon>Humidesulfovibrio</taxon>
    </lineage>
</organism>
<evidence type="ECO:0000313" key="3">
    <source>
        <dbReference type="Proteomes" id="UP000198324"/>
    </source>
</evidence>
<feature type="domain" description="Dinitrogenase iron-molybdenum cofactor biosynthesis" evidence="1">
    <location>
        <begin position="11"/>
        <end position="100"/>
    </location>
</feature>
<dbReference type="InterPro" id="IPR036105">
    <property type="entry name" value="DiNase_FeMo-co_biosyn_sf"/>
</dbReference>
<dbReference type="AlphaFoldDB" id="A0A239BF91"/>
<evidence type="ECO:0000313" key="2">
    <source>
        <dbReference type="EMBL" id="SNS06695.1"/>
    </source>
</evidence>
<name>A0A239BF91_9BACT</name>
<dbReference type="CDD" id="cd00851">
    <property type="entry name" value="MTH1175"/>
    <property type="match status" value="1"/>
</dbReference>
<dbReference type="Pfam" id="PF02579">
    <property type="entry name" value="Nitro_FeMo-Co"/>
    <property type="match status" value="1"/>
</dbReference>
<dbReference type="PANTHER" id="PTHR42983">
    <property type="entry name" value="DINITROGENASE IRON-MOLYBDENUM COFACTOR PROTEIN-RELATED"/>
    <property type="match status" value="1"/>
</dbReference>
<dbReference type="Gene3D" id="3.30.420.130">
    <property type="entry name" value="Dinitrogenase iron-molybdenum cofactor biosynthesis domain"/>
    <property type="match status" value="1"/>
</dbReference>
<protein>
    <submittedName>
        <fullName evidence="2">Predicted Fe-Mo cluster-binding protein, NifX family</fullName>
    </submittedName>
</protein>
<dbReference type="RefSeq" id="WP_089274753.1">
    <property type="nucleotide sequence ID" value="NZ_FZOC01000005.1"/>
</dbReference>
<keyword evidence="3" id="KW-1185">Reference proteome</keyword>
<accession>A0A239BF91</accession>
<sequence>MIKIAVPTCAGQVDEHFGQCESFTIYSINDDKAVVGQERFAPPPSCGCKSNLIPVLVERGVTVLVAGNMGEGAAERLKEAGIRVYRGAKGDVAEAVQAWLEGALKDKKTVCDGRCDGEKRDCQS</sequence>
<dbReference type="PANTHER" id="PTHR42983:SF1">
    <property type="entry name" value="IRON-MOLYBDENUM PROTEIN"/>
    <property type="match status" value="1"/>
</dbReference>
<evidence type="ECO:0000259" key="1">
    <source>
        <dbReference type="Pfam" id="PF02579"/>
    </source>
</evidence>
<reference evidence="2 3" key="1">
    <citation type="submission" date="2017-06" db="EMBL/GenBank/DDBJ databases">
        <authorList>
            <person name="Kim H.J."/>
            <person name="Triplett B.A."/>
        </authorList>
    </citation>
    <scope>NUCLEOTIDE SEQUENCE [LARGE SCALE GENOMIC DNA]</scope>
    <source>
        <strain evidence="2 3">DSM 13116</strain>
    </source>
</reference>
<dbReference type="OrthoDB" id="280278at2"/>
<dbReference type="EMBL" id="FZOC01000005">
    <property type="protein sequence ID" value="SNS06695.1"/>
    <property type="molecule type" value="Genomic_DNA"/>
</dbReference>
<dbReference type="InterPro" id="IPR033913">
    <property type="entry name" value="MTH1175_dom"/>
</dbReference>